<feature type="region of interest" description="Disordered" evidence="8">
    <location>
        <begin position="107"/>
        <end position="156"/>
    </location>
</feature>
<feature type="domain" description="BES1/BZR1 plant transcription factor N-terminal" evidence="9">
    <location>
        <begin position="4"/>
        <end position="122"/>
    </location>
</feature>
<accession>A0A833QNM2</accession>
<dbReference type="GO" id="GO:0009742">
    <property type="term" value="P:brassinosteroid mediated signaling pathway"/>
    <property type="evidence" value="ECO:0007669"/>
    <property type="project" value="UniProtKB-UniRule"/>
</dbReference>
<dbReference type="AlphaFoldDB" id="A0A833QNM2"/>
<comment type="subcellular location">
    <subcellularLocation>
        <location evidence="7">Nucleus</location>
    </subcellularLocation>
</comment>
<dbReference type="EMBL" id="SWLB01000026">
    <property type="protein sequence ID" value="KAF3322024.1"/>
    <property type="molecule type" value="Genomic_DNA"/>
</dbReference>
<proteinExistence type="inferred from homology"/>
<evidence type="ECO:0000256" key="8">
    <source>
        <dbReference type="SAM" id="MobiDB-lite"/>
    </source>
</evidence>
<comment type="caution">
    <text evidence="10">The sequence shown here is derived from an EMBL/GenBank/DDBJ whole genome shotgun (WGS) entry which is preliminary data.</text>
</comment>
<evidence type="ECO:0000256" key="3">
    <source>
        <dbReference type="ARBA" id="ARBA00022626"/>
    </source>
</evidence>
<dbReference type="Pfam" id="PF05687">
    <property type="entry name" value="BES1_N"/>
    <property type="match status" value="1"/>
</dbReference>
<protein>
    <recommendedName>
        <fullName evidence="7">Protein BZR1 homolog</fullName>
    </recommendedName>
    <alternativeName>
        <fullName evidence="7">Protein BRASSINAZOLE-RESISTANT 1 homolog</fullName>
    </alternativeName>
</protein>
<dbReference type="Proteomes" id="UP000623129">
    <property type="component" value="Unassembled WGS sequence"/>
</dbReference>
<dbReference type="PANTHER" id="PTHR31506:SF2">
    <property type="entry name" value="BES1_BZR1 HOMOLOG PROTEIN 3"/>
    <property type="match status" value="1"/>
</dbReference>
<keyword evidence="6 7" id="KW-0804">Transcription</keyword>
<feature type="compositionally biased region" description="Low complexity" evidence="8">
    <location>
        <begin position="116"/>
        <end position="132"/>
    </location>
</feature>
<evidence type="ECO:0000256" key="2">
    <source>
        <dbReference type="ARBA" id="ARBA00022604"/>
    </source>
</evidence>
<evidence type="ECO:0000256" key="5">
    <source>
        <dbReference type="ARBA" id="ARBA00023125"/>
    </source>
</evidence>
<dbReference type="InterPro" id="IPR033264">
    <property type="entry name" value="BZR"/>
</dbReference>
<keyword evidence="3 7" id="KW-1070">Brassinosteroid signaling pathway</keyword>
<feature type="region of interest" description="Disordered" evidence="8">
    <location>
        <begin position="1"/>
        <end position="24"/>
    </location>
</feature>
<keyword evidence="11" id="KW-1185">Reference proteome</keyword>
<keyword evidence="4 7" id="KW-0805">Transcription regulation</keyword>
<dbReference type="GO" id="GO:0005634">
    <property type="term" value="C:nucleus"/>
    <property type="evidence" value="ECO:0007669"/>
    <property type="project" value="UniProtKB-SubCell"/>
</dbReference>
<dbReference type="PANTHER" id="PTHR31506">
    <property type="entry name" value="BES1/BZR1 HOMOLOG PROTEIN 3-RELATED"/>
    <property type="match status" value="1"/>
</dbReference>
<gene>
    <name evidence="10" type="ORF">FCM35_KLT14240</name>
</gene>
<comment type="function">
    <text evidence="7">Functions in brassinosteroid signaling. May function as transcriptional repressor.</text>
</comment>
<evidence type="ECO:0000259" key="9">
    <source>
        <dbReference type="Pfam" id="PF05687"/>
    </source>
</evidence>
<dbReference type="InterPro" id="IPR008540">
    <property type="entry name" value="BES1_N"/>
</dbReference>
<evidence type="ECO:0000256" key="1">
    <source>
        <dbReference type="ARBA" id="ARBA00005909"/>
    </source>
</evidence>
<dbReference type="GO" id="GO:0006351">
    <property type="term" value="P:DNA-templated transcription"/>
    <property type="evidence" value="ECO:0007669"/>
    <property type="project" value="InterPro"/>
</dbReference>
<organism evidence="10 11">
    <name type="scientific">Carex littledalei</name>
    <dbReference type="NCBI Taxonomy" id="544730"/>
    <lineage>
        <taxon>Eukaryota</taxon>
        <taxon>Viridiplantae</taxon>
        <taxon>Streptophyta</taxon>
        <taxon>Embryophyta</taxon>
        <taxon>Tracheophyta</taxon>
        <taxon>Spermatophyta</taxon>
        <taxon>Magnoliopsida</taxon>
        <taxon>Liliopsida</taxon>
        <taxon>Poales</taxon>
        <taxon>Cyperaceae</taxon>
        <taxon>Cyperoideae</taxon>
        <taxon>Cariceae</taxon>
        <taxon>Carex</taxon>
        <taxon>Carex subgen. Euthyceras</taxon>
    </lineage>
</organism>
<feature type="compositionally biased region" description="Pro residues" evidence="8">
    <location>
        <begin position="143"/>
        <end position="153"/>
    </location>
</feature>
<comment type="similarity">
    <text evidence="1 7">Belongs to the BZR/LAT61 family.</text>
</comment>
<name>A0A833QNM2_9POAL</name>
<dbReference type="GO" id="GO:0003700">
    <property type="term" value="F:DNA-binding transcription factor activity"/>
    <property type="evidence" value="ECO:0007669"/>
    <property type="project" value="UniProtKB-UniRule"/>
</dbReference>
<evidence type="ECO:0000256" key="7">
    <source>
        <dbReference type="RuleBase" id="RU369040"/>
    </source>
</evidence>
<evidence type="ECO:0000313" key="11">
    <source>
        <dbReference type="Proteomes" id="UP000623129"/>
    </source>
</evidence>
<evidence type="ECO:0000256" key="4">
    <source>
        <dbReference type="ARBA" id="ARBA00023015"/>
    </source>
</evidence>
<keyword evidence="5 7" id="KW-0238">DNA-binding</keyword>
<dbReference type="OrthoDB" id="667790at2759"/>
<reference evidence="10" key="1">
    <citation type="submission" date="2020-01" db="EMBL/GenBank/DDBJ databases">
        <title>Genome sequence of Kobresia littledalei, the first chromosome-level genome in the family Cyperaceae.</title>
        <authorList>
            <person name="Qu G."/>
        </authorList>
    </citation>
    <scope>NUCLEOTIDE SEQUENCE</scope>
    <source>
        <strain evidence="10">C.B.Clarke</strain>
        <tissue evidence="10">Leaf</tissue>
    </source>
</reference>
<dbReference type="GO" id="GO:0003677">
    <property type="term" value="F:DNA binding"/>
    <property type="evidence" value="ECO:0007669"/>
    <property type="project" value="UniProtKB-UniRule"/>
</dbReference>
<evidence type="ECO:0000256" key="6">
    <source>
        <dbReference type="ARBA" id="ARBA00023163"/>
    </source>
</evidence>
<evidence type="ECO:0000313" key="10">
    <source>
        <dbReference type="EMBL" id="KAF3322024.1"/>
    </source>
</evidence>
<sequence>MATGSRMPTWRERENNKRRERRRRAIGAKIYTGLRMYGNYKLPKHCDNNEVLKALCHEAGWIVEEDGTTYRKGSKPVQYPTEMHISSLSPSACSSSYQPSPLGSYSPSPVASAYVTRPGTPTHTTTNQNPLNLSKFNSISAPVTPPLSSPTPGSPRARADWLTSLNLPSEPVSPTFSLVSVNPFREAGCNSRMWTPGQSGTCSPVNYSDEFAFGFSGNHDMDVVSNAVVKPWEGERIHEEYVSDELDLTLGSSKSRSS</sequence>
<keyword evidence="2" id="KW-0341">Growth regulation</keyword>